<protein>
    <submittedName>
        <fullName evidence="3">Uncharacterized protein</fullName>
    </submittedName>
</protein>
<dbReference type="RefSeq" id="WP_126038083.1">
    <property type="nucleotide sequence ID" value="NZ_CP034438.1"/>
</dbReference>
<feature type="compositionally biased region" description="Basic and acidic residues" evidence="1">
    <location>
        <begin position="61"/>
        <end position="72"/>
    </location>
</feature>
<dbReference type="KEGG" id="fsl:EJO69_01105"/>
<proteinExistence type="predicted"/>
<dbReference type="EMBL" id="CP034438">
    <property type="protein sequence ID" value="AZN29050.1"/>
    <property type="molecule type" value="Genomic_DNA"/>
</dbReference>
<dbReference type="Proteomes" id="UP000270021">
    <property type="component" value="Chromosome"/>
</dbReference>
<feature type="transmembrane region" description="Helical" evidence="2">
    <location>
        <begin position="112"/>
        <end position="130"/>
    </location>
</feature>
<evidence type="ECO:0000256" key="1">
    <source>
        <dbReference type="SAM" id="MobiDB-lite"/>
    </source>
</evidence>
<evidence type="ECO:0000313" key="4">
    <source>
        <dbReference type="Proteomes" id="UP000270021"/>
    </source>
</evidence>
<gene>
    <name evidence="3" type="ORF">EJO69_01105</name>
</gene>
<keyword evidence="4" id="KW-1185">Reference proteome</keyword>
<feature type="region of interest" description="Disordered" evidence="1">
    <location>
        <begin position="1"/>
        <end position="105"/>
    </location>
</feature>
<keyword evidence="2" id="KW-0472">Membrane</keyword>
<dbReference type="OrthoDB" id="9934474at2"/>
<sequence>MKKHPEDSNDWNDYVNARDEWALPGEPESGEPEAGDRNKPGPADTSGSDEAVGPYGAMESPWKDFDDRDPQPPRESTPYNETNPFTNHAAWRYQQNPYRGDPQEHRSDFKSVLLIGLGLGIALIVIALLAL</sequence>
<evidence type="ECO:0000313" key="3">
    <source>
        <dbReference type="EMBL" id="AZN29050.1"/>
    </source>
</evidence>
<reference evidence="3 4" key="1">
    <citation type="submission" date="2018-12" db="EMBL/GenBank/DDBJ databases">
        <title>Complete genome sequence of Flaviflexus salsibiostraticola KCTC 33148.</title>
        <authorList>
            <person name="Bae J.-W."/>
        </authorList>
    </citation>
    <scope>NUCLEOTIDE SEQUENCE [LARGE SCALE GENOMIC DNA]</scope>
    <source>
        <strain evidence="3 4">KCTC 33148</strain>
    </source>
</reference>
<organism evidence="3 4">
    <name type="scientific">Flaviflexus salsibiostraticola</name>
    <dbReference type="NCBI Taxonomy" id="1282737"/>
    <lineage>
        <taxon>Bacteria</taxon>
        <taxon>Bacillati</taxon>
        <taxon>Actinomycetota</taxon>
        <taxon>Actinomycetes</taxon>
        <taxon>Actinomycetales</taxon>
        <taxon>Actinomycetaceae</taxon>
        <taxon>Flaviflexus</taxon>
    </lineage>
</organism>
<feature type="compositionally biased region" description="Polar residues" evidence="1">
    <location>
        <begin position="77"/>
        <end position="86"/>
    </location>
</feature>
<evidence type="ECO:0000256" key="2">
    <source>
        <dbReference type="SAM" id="Phobius"/>
    </source>
</evidence>
<name>A0A3Q8WSI5_9ACTO</name>
<accession>A0A3Q8WSI5</accession>
<dbReference type="AlphaFoldDB" id="A0A3Q8WSI5"/>
<keyword evidence="2" id="KW-1133">Transmembrane helix</keyword>
<keyword evidence="2" id="KW-0812">Transmembrane</keyword>